<dbReference type="GO" id="GO:0032259">
    <property type="term" value="P:methylation"/>
    <property type="evidence" value="ECO:0007669"/>
    <property type="project" value="UniProtKB-KW"/>
</dbReference>
<keyword evidence="6" id="KW-1185">Reference proteome</keyword>
<evidence type="ECO:0000313" key="6">
    <source>
        <dbReference type="Proteomes" id="UP000183700"/>
    </source>
</evidence>
<sequence length="247" mass="27960">MEENTMKNIYDNNAFFESYSQMARSQQGLAGAGEWQTLKALLPDFKDKRVLDLGCGYGWHCLYAAEHGAASVVGVDLSEKMLAVARQKNSFTNVVYLHDSIDTVDFEAGSFDIVLSSLAIHYIEDFTTLAKNIAKWLAPTGQLIFSVEHPIFTAEGTQDWIYDQKGAIAHFPVDNYFYEGKRTAHFLGANVTKYHRTLTTYLDSLLTNGFQLKRIVEPAPPKNMWDIPGMKDEMRRPMMLIVKAEKE</sequence>
<comment type="caution">
    <text evidence="5">The sequence shown here is derived from an EMBL/GenBank/DDBJ whole genome shotgun (WGS) entry which is preliminary data.</text>
</comment>
<protein>
    <recommendedName>
        <fullName evidence="4">Methyltransferase type 11 domain-containing protein</fullName>
    </recommendedName>
</protein>
<keyword evidence="3" id="KW-0949">S-adenosyl-L-methionine</keyword>
<gene>
    <name evidence="5" type="ORF">RV00_GL002294</name>
</gene>
<evidence type="ECO:0000259" key="4">
    <source>
        <dbReference type="Pfam" id="PF08241"/>
    </source>
</evidence>
<keyword evidence="1" id="KW-0489">Methyltransferase</keyword>
<evidence type="ECO:0000256" key="1">
    <source>
        <dbReference type="ARBA" id="ARBA00022603"/>
    </source>
</evidence>
<dbReference type="InterPro" id="IPR013216">
    <property type="entry name" value="Methyltransf_11"/>
</dbReference>
<dbReference type="Pfam" id="PF08241">
    <property type="entry name" value="Methyltransf_11"/>
    <property type="match status" value="1"/>
</dbReference>
<dbReference type="STRING" id="319970.RV00_GL002294"/>
<name>A0A1L8SVQ6_9ENTE</name>
<reference evidence="5 6" key="1">
    <citation type="submission" date="2014-12" db="EMBL/GenBank/DDBJ databases">
        <title>Draft genome sequences of 29 type strains of Enterococci.</title>
        <authorList>
            <person name="Zhong Z."/>
            <person name="Sun Z."/>
            <person name="Liu W."/>
            <person name="Zhang W."/>
            <person name="Zhang H."/>
        </authorList>
    </citation>
    <scope>NUCLEOTIDE SEQUENCE [LARGE SCALE GENOMIC DNA]</scope>
    <source>
        <strain evidence="5 6">DSM 22802</strain>
    </source>
</reference>
<dbReference type="InterPro" id="IPR029063">
    <property type="entry name" value="SAM-dependent_MTases_sf"/>
</dbReference>
<feature type="domain" description="Methyltransferase type 11" evidence="4">
    <location>
        <begin position="51"/>
        <end position="145"/>
    </location>
</feature>
<dbReference type="GO" id="GO:0008757">
    <property type="term" value="F:S-adenosylmethionine-dependent methyltransferase activity"/>
    <property type="evidence" value="ECO:0007669"/>
    <property type="project" value="InterPro"/>
</dbReference>
<dbReference type="EMBL" id="JXKM01000004">
    <property type="protein sequence ID" value="OJG36150.1"/>
    <property type="molecule type" value="Genomic_DNA"/>
</dbReference>
<evidence type="ECO:0000313" key="5">
    <source>
        <dbReference type="EMBL" id="OJG36150.1"/>
    </source>
</evidence>
<proteinExistence type="predicted"/>
<dbReference type="AlphaFoldDB" id="A0A1L8SVQ6"/>
<dbReference type="Proteomes" id="UP000183700">
    <property type="component" value="Unassembled WGS sequence"/>
</dbReference>
<organism evidence="5 6">
    <name type="scientific">Enterococcus devriesei</name>
    <dbReference type="NCBI Taxonomy" id="319970"/>
    <lineage>
        <taxon>Bacteria</taxon>
        <taxon>Bacillati</taxon>
        <taxon>Bacillota</taxon>
        <taxon>Bacilli</taxon>
        <taxon>Lactobacillales</taxon>
        <taxon>Enterococcaceae</taxon>
        <taxon>Enterococcus</taxon>
    </lineage>
</organism>
<dbReference type="Gene3D" id="3.40.50.150">
    <property type="entry name" value="Vaccinia Virus protein VP39"/>
    <property type="match status" value="1"/>
</dbReference>
<keyword evidence="2" id="KW-0808">Transferase</keyword>
<dbReference type="SUPFAM" id="SSF53335">
    <property type="entry name" value="S-adenosyl-L-methionine-dependent methyltransferases"/>
    <property type="match status" value="1"/>
</dbReference>
<accession>A0A1L8SVQ6</accession>
<dbReference type="PANTHER" id="PTHR43464:SF19">
    <property type="entry name" value="UBIQUINONE BIOSYNTHESIS O-METHYLTRANSFERASE, MITOCHONDRIAL"/>
    <property type="match status" value="1"/>
</dbReference>
<dbReference type="CDD" id="cd02440">
    <property type="entry name" value="AdoMet_MTases"/>
    <property type="match status" value="1"/>
</dbReference>
<evidence type="ECO:0000256" key="3">
    <source>
        <dbReference type="ARBA" id="ARBA00022691"/>
    </source>
</evidence>
<dbReference type="PANTHER" id="PTHR43464">
    <property type="entry name" value="METHYLTRANSFERASE"/>
    <property type="match status" value="1"/>
</dbReference>
<evidence type="ECO:0000256" key="2">
    <source>
        <dbReference type="ARBA" id="ARBA00022679"/>
    </source>
</evidence>